<dbReference type="InterPro" id="IPR014001">
    <property type="entry name" value="Helicase_ATP-bd"/>
</dbReference>
<evidence type="ECO:0000259" key="7">
    <source>
        <dbReference type="PROSITE" id="PS51643"/>
    </source>
</evidence>
<dbReference type="Pfam" id="PF01966">
    <property type="entry name" value="HD"/>
    <property type="match status" value="1"/>
</dbReference>
<keyword evidence="1" id="KW-0547">Nucleotide-binding</keyword>
<proteinExistence type="predicted"/>
<dbReference type="CDD" id="cd17930">
    <property type="entry name" value="DEXHc_cas3"/>
    <property type="match status" value="1"/>
</dbReference>
<reference evidence="8 9" key="1">
    <citation type="journal article" date="2017" name="Front. Microbiol.">
        <title>New Insights into the Diversity of the Genus Faecalibacterium.</title>
        <authorList>
            <person name="Benevides L."/>
            <person name="Burman S."/>
            <person name="Martin R."/>
            <person name="Robert V."/>
            <person name="Thomas M."/>
            <person name="Miquel S."/>
            <person name="Chain F."/>
            <person name="Sokol H."/>
            <person name="Bermudez-Humaran L.G."/>
            <person name="Morrison M."/>
            <person name="Langella P."/>
            <person name="Azevedo V.A."/>
            <person name="Chatel J.M."/>
            <person name="Soares S."/>
        </authorList>
    </citation>
    <scope>NUCLEOTIDE SEQUENCE [LARGE SCALE GENOMIC DNA]</scope>
    <source>
        <strain evidence="8 9">AHMP21</strain>
    </source>
</reference>
<name>A0A2A7B2J9_9FIRM</name>
<organism evidence="8 9">
    <name type="scientific">Faecalibacterium prausnitzii</name>
    <dbReference type="NCBI Taxonomy" id="853"/>
    <lineage>
        <taxon>Bacteria</taxon>
        <taxon>Bacillati</taxon>
        <taxon>Bacillota</taxon>
        <taxon>Clostridia</taxon>
        <taxon>Eubacteriales</taxon>
        <taxon>Oscillospiraceae</taxon>
        <taxon>Faecalibacterium</taxon>
    </lineage>
</organism>
<evidence type="ECO:0000256" key="4">
    <source>
        <dbReference type="ARBA" id="ARBA00022840"/>
    </source>
</evidence>
<dbReference type="OrthoDB" id="9810236at2"/>
<dbReference type="InterPro" id="IPR011545">
    <property type="entry name" value="DEAD/DEAH_box_helicase_dom"/>
</dbReference>
<evidence type="ECO:0000256" key="2">
    <source>
        <dbReference type="ARBA" id="ARBA00022801"/>
    </source>
</evidence>
<dbReference type="Pfam" id="PF00270">
    <property type="entry name" value="DEAD"/>
    <property type="match status" value="1"/>
</dbReference>
<evidence type="ECO:0000313" key="8">
    <source>
        <dbReference type="EMBL" id="PDX85623.1"/>
    </source>
</evidence>
<dbReference type="AlphaFoldDB" id="A0A2A7B2J9"/>
<dbReference type="InterPro" id="IPR027417">
    <property type="entry name" value="P-loop_NTPase"/>
</dbReference>
<dbReference type="NCBIfam" id="TIGR01587">
    <property type="entry name" value="cas3_core"/>
    <property type="match status" value="1"/>
</dbReference>
<dbReference type="Gene3D" id="3.40.50.300">
    <property type="entry name" value="P-loop containing nucleotide triphosphate hydrolases"/>
    <property type="match status" value="2"/>
</dbReference>
<evidence type="ECO:0000256" key="1">
    <source>
        <dbReference type="ARBA" id="ARBA00022741"/>
    </source>
</evidence>
<dbReference type="CDD" id="cd09641">
    <property type="entry name" value="Cas3''_I"/>
    <property type="match status" value="1"/>
</dbReference>
<evidence type="ECO:0000313" key="9">
    <source>
        <dbReference type="Proteomes" id="UP000220904"/>
    </source>
</evidence>
<accession>A0A2A7B2J9</accession>
<dbReference type="InterPro" id="IPR050547">
    <property type="entry name" value="DEAD_box_RNA_helicases"/>
</dbReference>
<dbReference type="GO" id="GO:0003724">
    <property type="term" value="F:RNA helicase activity"/>
    <property type="evidence" value="ECO:0007669"/>
    <property type="project" value="TreeGrafter"/>
</dbReference>
<keyword evidence="2" id="KW-0378">Hydrolase</keyword>
<dbReference type="InterPro" id="IPR054712">
    <property type="entry name" value="Cas3-like_dom"/>
</dbReference>
<dbReference type="Pfam" id="PF22590">
    <property type="entry name" value="Cas3-like_C_2"/>
    <property type="match status" value="1"/>
</dbReference>
<dbReference type="SUPFAM" id="SSF109604">
    <property type="entry name" value="HD-domain/PDEase-like"/>
    <property type="match status" value="1"/>
</dbReference>
<dbReference type="PROSITE" id="PS51643">
    <property type="entry name" value="HD_CAS3"/>
    <property type="match status" value="1"/>
</dbReference>
<dbReference type="GO" id="GO:0016787">
    <property type="term" value="F:hydrolase activity"/>
    <property type="evidence" value="ECO:0007669"/>
    <property type="project" value="UniProtKB-KW"/>
</dbReference>
<evidence type="ECO:0000259" key="6">
    <source>
        <dbReference type="PROSITE" id="PS51192"/>
    </source>
</evidence>
<dbReference type="InterPro" id="IPR006474">
    <property type="entry name" value="Helicase_Cas3_CRISPR-ass_core"/>
</dbReference>
<keyword evidence="4" id="KW-0067">ATP-binding</keyword>
<dbReference type="Proteomes" id="UP000220904">
    <property type="component" value="Unassembled WGS sequence"/>
</dbReference>
<feature type="domain" description="Helicase ATP-binding" evidence="6">
    <location>
        <begin position="222"/>
        <end position="411"/>
    </location>
</feature>
<dbReference type="NCBIfam" id="TIGR01596">
    <property type="entry name" value="cas3_HD"/>
    <property type="match status" value="1"/>
</dbReference>
<dbReference type="EMBL" id="NOUV01000020">
    <property type="protein sequence ID" value="PDX85623.1"/>
    <property type="molecule type" value="Genomic_DNA"/>
</dbReference>
<keyword evidence="3" id="KW-0347">Helicase</keyword>
<comment type="caution">
    <text evidence="8">The sequence shown here is derived from an EMBL/GenBank/DDBJ whole genome shotgun (WGS) entry which is preliminary data.</text>
</comment>
<protein>
    <recommendedName>
        <fullName evidence="10">CRISPR-associated helicase/endonuclease Cas3</fullName>
    </recommendedName>
</protein>
<dbReference type="GO" id="GO:0005524">
    <property type="term" value="F:ATP binding"/>
    <property type="evidence" value="ECO:0007669"/>
    <property type="project" value="UniProtKB-KW"/>
</dbReference>
<dbReference type="GO" id="GO:0003723">
    <property type="term" value="F:RNA binding"/>
    <property type="evidence" value="ECO:0007669"/>
    <property type="project" value="TreeGrafter"/>
</dbReference>
<dbReference type="SUPFAM" id="SSF52540">
    <property type="entry name" value="P-loop containing nucleoside triphosphate hydrolases"/>
    <property type="match status" value="1"/>
</dbReference>
<gene>
    <name evidence="8" type="ORF">CHR60_14220</name>
</gene>
<dbReference type="SMART" id="SM00487">
    <property type="entry name" value="DEXDc"/>
    <property type="match status" value="1"/>
</dbReference>
<evidence type="ECO:0008006" key="10">
    <source>
        <dbReference type="Google" id="ProtNLM"/>
    </source>
</evidence>
<dbReference type="PANTHER" id="PTHR47963">
    <property type="entry name" value="DEAD-BOX ATP-DEPENDENT RNA HELICASE 47, MITOCHONDRIAL"/>
    <property type="match status" value="1"/>
</dbReference>
<dbReference type="PANTHER" id="PTHR47963:SF9">
    <property type="entry name" value="CRISPR-ASSOCIATED ENDONUCLEASE_HELICASE CAS3"/>
    <property type="match status" value="1"/>
</dbReference>
<keyword evidence="5" id="KW-0051">Antiviral defense</keyword>
<evidence type="ECO:0000256" key="3">
    <source>
        <dbReference type="ARBA" id="ARBA00022806"/>
    </source>
</evidence>
<sequence>MKLLAHISDDKTRTQTIEEHLTSTAALAGTFAAAFGAQAEAAYTALLHDIGKYSAGFQQRLQGGPPVDHSTAGAKAAIQDGNIPAALAIAGHHSGIPDLGNPHDTADESTLVGRSKRRIEDCSQWKQEISPAKAALPPWLLRQPDNLTMAFFTRMLYSSLVDADFIDTETFMDGKAAPRGMGEPLSALLEKVRAQAKRYLDSPAASPVAQERNKVLRACMEQGTHAPQGFYTLTVPTGGGKTFASLAFALEHAVAQKPQMERIIYVIPYTSIIDQTAQTFADLLGEDNVLAHFSGVDYKLTEKDDLTPAQYRKLLSSENWDAPIVVTTAVQFFESLYANRSSRCRKLHNIANSVILFDEAQTFPTDYLKPCVSAIAQLVQHYHTTAVLCTATQPALTPLLQELAPGLTAKELSPDPAHLYEVLRRVTRQDLGILSAEALCAQLSSAEQVLCVVNRRKTAQDLFAQLPAEGSYCLTTFLCAADRRRQLDEIRQRLKAGLPCRVVSTSLIEAGVDVDFPLAYREAAGLDSLLQTAGRCNREGRRDPKKSIVASFQLEGLAPLPMLSQNVNAMNATERAYDLLDTPDAIHSYFESFYRTRATLDKQNILDAFQHGIKGCQFPFAQVAGKFHLIDNHTYTIYLPIEEGADLCALLRGGHISRAQLRRLGIYSVECYEKQFRSLDAAGALERSPDFPDDSAILADPDLYSRKTGLSMEIEEGRAIIL</sequence>
<dbReference type="Gene3D" id="1.10.3210.10">
    <property type="entry name" value="Hypothetical protein af1432"/>
    <property type="match status" value="1"/>
</dbReference>
<evidence type="ECO:0000256" key="5">
    <source>
        <dbReference type="ARBA" id="ARBA00023118"/>
    </source>
</evidence>
<dbReference type="InterPro" id="IPR006674">
    <property type="entry name" value="HD_domain"/>
</dbReference>
<feature type="domain" description="HD Cas3-type" evidence="7">
    <location>
        <begin position="10"/>
        <end position="166"/>
    </location>
</feature>
<dbReference type="PROSITE" id="PS51192">
    <property type="entry name" value="HELICASE_ATP_BIND_1"/>
    <property type="match status" value="1"/>
</dbReference>
<dbReference type="RefSeq" id="WP_097793565.1">
    <property type="nucleotide sequence ID" value="NZ_NOUV01000020.1"/>
</dbReference>
<dbReference type="GO" id="GO:0051607">
    <property type="term" value="P:defense response to virus"/>
    <property type="evidence" value="ECO:0007669"/>
    <property type="project" value="UniProtKB-KW"/>
</dbReference>
<dbReference type="InterPro" id="IPR006483">
    <property type="entry name" value="CRISPR-assoc_Cas3_HD"/>
</dbReference>